<protein>
    <submittedName>
        <fullName evidence="3">UspA domain protein</fullName>
    </submittedName>
</protein>
<dbReference type="RefSeq" id="WP_011697688.1">
    <property type="nucleotide sequence ID" value="NC_008554.1"/>
</dbReference>
<dbReference type="PANTHER" id="PTHR46268:SF6">
    <property type="entry name" value="UNIVERSAL STRESS PROTEIN UP12"/>
    <property type="match status" value="1"/>
</dbReference>
<dbReference type="SUPFAM" id="SSF52402">
    <property type="entry name" value="Adenine nucleotide alpha hydrolases-like"/>
    <property type="match status" value="1"/>
</dbReference>
<dbReference type="STRING" id="335543.Sfum_0818"/>
<organism evidence="3 4">
    <name type="scientific">Syntrophobacter fumaroxidans (strain DSM 10017 / MPOB)</name>
    <dbReference type="NCBI Taxonomy" id="335543"/>
    <lineage>
        <taxon>Bacteria</taxon>
        <taxon>Pseudomonadati</taxon>
        <taxon>Thermodesulfobacteriota</taxon>
        <taxon>Syntrophobacteria</taxon>
        <taxon>Syntrophobacterales</taxon>
        <taxon>Syntrophobacteraceae</taxon>
        <taxon>Syntrophobacter</taxon>
    </lineage>
</organism>
<dbReference type="KEGG" id="sfu:Sfum_0818"/>
<dbReference type="OrthoDB" id="9788959at2"/>
<dbReference type="EMBL" id="CP000478">
    <property type="protein sequence ID" value="ABK16515.1"/>
    <property type="molecule type" value="Genomic_DNA"/>
</dbReference>
<comment type="similarity">
    <text evidence="1">Belongs to the universal stress protein A family.</text>
</comment>
<evidence type="ECO:0000313" key="3">
    <source>
        <dbReference type="EMBL" id="ABK16515.1"/>
    </source>
</evidence>
<gene>
    <name evidence="3" type="ordered locus">Sfum_0818</name>
</gene>
<dbReference type="PRINTS" id="PR01438">
    <property type="entry name" value="UNVRSLSTRESS"/>
</dbReference>
<evidence type="ECO:0000259" key="2">
    <source>
        <dbReference type="Pfam" id="PF00582"/>
    </source>
</evidence>
<dbReference type="Gene3D" id="3.40.50.620">
    <property type="entry name" value="HUPs"/>
    <property type="match status" value="1"/>
</dbReference>
<dbReference type="CDD" id="cd00293">
    <property type="entry name" value="USP-like"/>
    <property type="match status" value="1"/>
</dbReference>
<dbReference type="Proteomes" id="UP000001784">
    <property type="component" value="Chromosome"/>
</dbReference>
<dbReference type="PANTHER" id="PTHR46268">
    <property type="entry name" value="STRESS RESPONSE PROTEIN NHAX"/>
    <property type="match status" value="1"/>
</dbReference>
<name>A0LGG3_SYNFM</name>
<dbReference type="InParanoid" id="A0LGG3"/>
<dbReference type="FunCoup" id="A0LGG3">
    <property type="interactions" value="314"/>
</dbReference>
<reference evidence="3 4" key="1">
    <citation type="submission" date="2006-10" db="EMBL/GenBank/DDBJ databases">
        <title>Complete sequence of Syntrophobacter fumaroxidans MPOB.</title>
        <authorList>
            <consortium name="US DOE Joint Genome Institute"/>
            <person name="Copeland A."/>
            <person name="Lucas S."/>
            <person name="Lapidus A."/>
            <person name="Barry K."/>
            <person name="Detter J.C."/>
            <person name="Glavina del Rio T."/>
            <person name="Hammon N."/>
            <person name="Israni S."/>
            <person name="Pitluck S."/>
            <person name="Goltsman E.G."/>
            <person name="Martinez M."/>
            <person name="Schmutz J."/>
            <person name="Larimer F."/>
            <person name="Land M."/>
            <person name="Hauser L."/>
            <person name="Kyrpides N."/>
            <person name="Kim E."/>
            <person name="Boone D.R."/>
            <person name="Brockman F."/>
            <person name="Culley D."/>
            <person name="Ferry J."/>
            <person name="Gunsalus R."/>
            <person name="McInerney M.J."/>
            <person name="Morrison M."/>
            <person name="Plugge C."/>
            <person name="Rohlin L."/>
            <person name="Scholten J."/>
            <person name="Sieber J."/>
            <person name="Stams A.J.M."/>
            <person name="Worm P."/>
            <person name="Henstra A.M."/>
            <person name="Richardson P."/>
        </authorList>
    </citation>
    <scope>NUCLEOTIDE SEQUENCE [LARGE SCALE GENOMIC DNA]</scope>
    <source>
        <strain evidence="4">DSM 10017 / MPOB</strain>
    </source>
</reference>
<evidence type="ECO:0000256" key="1">
    <source>
        <dbReference type="ARBA" id="ARBA00008791"/>
    </source>
</evidence>
<feature type="domain" description="UspA" evidence="2">
    <location>
        <begin position="3"/>
        <end position="144"/>
    </location>
</feature>
<dbReference type="InterPro" id="IPR006015">
    <property type="entry name" value="Universal_stress_UspA"/>
</dbReference>
<evidence type="ECO:0000313" key="4">
    <source>
        <dbReference type="Proteomes" id="UP000001784"/>
    </source>
</evidence>
<dbReference type="HOGENOM" id="CLU_049301_11_2_7"/>
<keyword evidence="4" id="KW-1185">Reference proteome</keyword>
<dbReference type="AlphaFoldDB" id="A0LGG3"/>
<dbReference type="InterPro" id="IPR006016">
    <property type="entry name" value="UspA"/>
</dbReference>
<dbReference type="Pfam" id="PF00582">
    <property type="entry name" value="Usp"/>
    <property type="match status" value="1"/>
</dbReference>
<accession>A0LGG3</accession>
<dbReference type="InterPro" id="IPR014729">
    <property type="entry name" value="Rossmann-like_a/b/a_fold"/>
</dbReference>
<proteinExistence type="inferred from homology"/>
<dbReference type="eggNOG" id="COG0589">
    <property type="taxonomic scope" value="Bacteria"/>
</dbReference>
<sequence length="151" mass="17045">MKIEKILWPTDFSKAASVAEPYVVSLSRKYDAEVHLLHVSEDLSRFEHYWGSGLDPKHVKEIHEFGLKLSRERLEELCSRKLTGCARYFIHIMQGDPAQEILTAIRTIGADLVVMATHGMKAIFPFGSVAERVVKNSPVPVFTVNPNISRP</sequence>